<dbReference type="Gene3D" id="3.40.50.850">
    <property type="entry name" value="Isochorismatase-like"/>
    <property type="match status" value="1"/>
</dbReference>
<keyword evidence="1 3" id="KW-0378">Hydrolase</keyword>
<feature type="domain" description="Isochorismatase-like" evidence="2">
    <location>
        <begin position="3"/>
        <end position="140"/>
    </location>
</feature>
<evidence type="ECO:0000313" key="3">
    <source>
        <dbReference type="EMBL" id="KAB0572792.1"/>
    </source>
</evidence>
<dbReference type="OrthoDB" id="1157330at2"/>
<protein>
    <submittedName>
        <fullName evidence="3">Cysteine hydrolase</fullName>
    </submittedName>
</protein>
<evidence type="ECO:0000313" key="4">
    <source>
        <dbReference type="Proteomes" id="UP000430120"/>
    </source>
</evidence>
<evidence type="ECO:0000259" key="2">
    <source>
        <dbReference type="Pfam" id="PF00857"/>
    </source>
</evidence>
<dbReference type="GO" id="GO:0016787">
    <property type="term" value="F:hydrolase activity"/>
    <property type="evidence" value="ECO:0007669"/>
    <property type="project" value="UniProtKB-KW"/>
</dbReference>
<keyword evidence="4" id="KW-1185">Reference proteome</keyword>
<comment type="caution">
    <text evidence="3">The sequence shown here is derived from an EMBL/GenBank/DDBJ whole genome shotgun (WGS) entry which is preliminary data.</text>
</comment>
<organism evidence="3 4">
    <name type="scientific">Ideonella dechloratans</name>
    <dbReference type="NCBI Taxonomy" id="36863"/>
    <lineage>
        <taxon>Bacteria</taxon>
        <taxon>Pseudomonadati</taxon>
        <taxon>Pseudomonadota</taxon>
        <taxon>Betaproteobacteria</taxon>
        <taxon>Burkholderiales</taxon>
        <taxon>Sphaerotilaceae</taxon>
        <taxon>Ideonella</taxon>
    </lineage>
</organism>
<dbReference type="CDD" id="cd01014">
    <property type="entry name" value="nicotinamidase_related"/>
    <property type="match status" value="1"/>
</dbReference>
<dbReference type="Pfam" id="PF00857">
    <property type="entry name" value="Isochorismatase"/>
    <property type="match status" value="1"/>
</dbReference>
<sequence length="181" mass="19177">MTTALLVIDVQTTLCVGPWAVHDAAGLIDRINSVSRTARAAGAPVVFIQHEDDHPLMRHGSEGWQLAPGLETAEGDLFVRKTTPDSFFKTDLMGKLQARGVTALIVCGAQTDFCVSTTTLGALEHGFPVTLVSDGHSTLDNGVLTAPQIIAHHNRTLSHMDSFGVKVTLVPAAEVTFPPAA</sequence>
<name>A0A643F4U0_IDEDE</name>
<dbReference type="RefSeq" id="WP_151126029.1">
    <property type="nucleotide sequence ID" value="NZ_CP088081.1"/>
</dbReference>
<dbReference type="EMBL" id="VZPB01000102">
    <property type="protein sequence ID" value="KAB0572792.1"/>
    <property type="molecule type" value="Genomic_DNA"/>
</dbReference>
<proteinExistence type="predicted"/>
<dbReference type="PANTHER" id="PTHR43540:SF14">
    <property type="entry name" value="ISOCHORISMATASE"/>
    <property type="match status" value="1"/>
</dbReference>
<evidence type="ECO:0000256" key="1">
    <source>
        <dbReference type="ARBA" id="ARBA00022801"/>
    </source>
</evidence>
<dbReference type="AlphaFoldDB" id="A0A643F4U0"/>
<accession>A0A643F4U0</accession>
<reference evidence="3 4" key="1">
    <citation type="submission" date="2019-09" db="EMBL/GenBank/DDBJ databases">
        <title>Draft genome sequences of 48 bacterial type strains from the CCUG.</title>
        <authorList>
            <person name="Tunovic T."/>
            <person name="Pineiro-Iglesias B."/>
            <person name="Unosson C."/>
            <person name="Inganas E."/>
            <person name="Ohlen M."/>
            <person name="Cardew S."/>
            <person name="Jensie-Markopoulos S."/>
            <person name="Salva-Serra F."/>
            <person name="Jaen-Luchoro D."/>
            <person name="Karlsson R."/>
            <person name="Svensson-Stadler L."/>
            <person name="Chun J."/>
            <person name="Moore E."/>
        </authorList>
    </citation>
    <scope>NUCLEOTIDE SEQUENCE [LARGE SCALE GENOMIC DNA]</scope>
    <source>
        <strain evidence="3 4">CCUG 30977</strain>
    </source>
</reference>
<dbReference type="InterPro" id="IPR000868">
    <property type="entry name" value="Isochorismatase-like_dom"/>
</dbReference>
<dbReference type="InterPro" id="IPR036380">
    <property type="entry name" value="Isochorismatase-like_sf"/>
</dbReference>
<dbReference type="Proteomes" id="UP000430120">
    <property type="component" value="Unassembled WGS sequence"/>
</dbReference>
<dbReference type="SUPFAM" id="SSF52499">
    <property type="entry name" value="Isochorismatase-like hydrolases"/>
    <property type="match status" value="1"/>
</dbReference>
<gene>
    <name evidence="3" type="ORF">F7Q92_21065</name>
</gene>
<dbReference type="InterPro" id="IPR050272">
    <property type="entry name" value="Isochorismatase-like_hydrls"/>
</dbReference>
<dbReference type="PANTHER" id="PTHR43540">
    <property type="entry name" value="PEROXYUREIDOACRYLATE/UREIDOACRYLATE AMIDOHYDROLASE-RELATED"/>
    <property type="match status" value="1"/>
</dbReference>